<keyword evidence="2" id="KW-1185">Reference proteome</keyword>
<dbReference type="EMBL" id="MT711976">
    <property type="protein sequence ID" value="QMP84333.1"/>
    <property type="molecule type" value="Genomic_DNA"/>
</dbReference>
<reference evidence="1 2" key="1">
    <citation type="submission" date="2020-07" db="EMBL/GenBank/DDBJ databases">
        <title>Streptomyces phage Genome sequencing and assembly.</title>
        <authorList>
            <person name="Sharma V."/>
            <person name="Hardy A."/>
            <person name="Frunzke J."/>
        </authorList>
    </citation>
    <scope>NUCLEOTIDE SEQUENCE [LARGE SCALE GENOMIC DNA]</scope>
</reference>
<organism evidence="1 2">
    <name type="scientific">Streptomyces phage Coruscant</name>
    <dbReference type="NCBI Taxonomy" id="2739834"/>
    <lineage>
        <taxon>Viruses</taxon>
        <taxon>Duplodnaviria</taxon>
        <taxon>Heunggongvirae</taxon>
        <taxon>Uroviricota</taxon>
        <taxon>Caudoviricetes</taxon>
        <taxon>Stanwilliamsviridae</taxon>
        <taxon>Boydwoodruffvirinae</taxon>
        <taxon>Coruscantvirus</taxon>
        <taxon>Coruscantvirus coruscant</taxon>
    </lineage>
</organism>
<gene>
    <name evidence="1" type="ORF">HUN41_00244</name>
</gene>
<dbReference type="Proteomes" id="UP000515922">
    <property type="component" value="Segment"/>
</dbReference>
<evidence type="ECO:0000313" key="2">
    <source>
        <dbReference type="Proteomes" id="UP000515922"/>
    </source>
</evidence>
<name>A0A7G4AWE3_9CAUD</name>
<evidence type="ECO:0000313" key="1">
    <source>
        <dbReference type="EMBL" id="QMP84333.1"/>
    </source>
</evidence>
<sequence length="93" mass="10306">MNDFEAARTVFRNTRFEPGTGFIVDLVHYPDTATGVTNVALRTYRDVFDPLSEKQRLIITEQLSSVIQNIRAIGVNCILEVWDAQGNPGGAGH</sequence>
<proteinExistence type="predicted"/>
<accession>A0A7G4AWE3</accession>
<protein>
    <submittedName>
        <fullName evidence="1">Uncharacterized protein</fullName>
    </submittedName>
</protein>